<gene>
    <name evidence="2" type="ORF">LCGC14_2969600</name>
</gene>
<evidence type="ECO:0000256" key="1">
    <source>
        <dbReference type="SAM" id="Coils"/>
    </source>
</evidence>
<name>A0A0F8XAS3_9ZZZZ</name>
<dbReference type="AlphaFoldDB" id="A0A0F8XAS3"/>
<keyword evidence="1" id="KW-0175">Coiled coil</keyword>
<feature type="coiled-coil region" evidence="1">
    <location>
        <begin position="86"/>
        <end position="113"/>
    </location>
</feature>
<organism evidence="2">
    <name type="scientific">marine sediment metagenome</name>
    <dbReference type="NCBI Taxonomy" id="412755"/>
    <lineage>
        <taxon>unclassified sequences</taxon>
        <taxon>metagenomes</taxon>
        <taxon>ecological metagenomes</taxon>
    </lineage>
</organism>
<comment type="caution">
    <text evidence="2">The sequence shown here is derived from an EMBL/GenBank/DDBJ whole genome shotgun (WGS) entry which is preliminary data.</text>
</comment>
<evidence type="ECO:0000313" key="2">
    <source>
        <dbReference type="EMBL" id="KKK65888.1"/>
    </source>
</evidence>
<proteinExistence type="predicted"/>
<dbReference type="EMBL" id="LAZR01060342">
    <property type="protein sequence ID" value="KKK65888.1"/>
    <property type="molecule type" value="Genomic_DNA"/>
</dbReference>
<protein>
    <submittedName>
        <fullName evidence="2">Uncharacterized protein</fullName>
    </submittedName>
</protein>
<sequence>MNKREKLLSIKRTLDELKIPATIVFCSSKGPEIPYQESVLDQKYIISFSCSGRGLLYDNDIVKKALKENLGRITDSIQYLAQQALYQAEKDALEEAEGNLVNIKREIRQDDKS</sequence>
<accession>A0A0F8XAS3</accession>
<reference evidence="2" key="1">
    <citation type="journal article" date="2015" name="Nature">
        <title>Complex archaea that bridge the gap between prokaryotes and eukaryotes.</title>
        <authorList>
            <person name="Spang A."/>
            <person name="Saw J.H."/>
            <person name="Jorgensen S.L."/>
            <person name="Zaremba-Niedzwiedzka K."/>
            <person name="Martijn J."/>
            <person name="Lind A.E."/>
            <person name="van Eijk R."/>
            <person name="Schleper C."/>
            <person name="Guy L."/>
            <person name="Ettema T.J."/>
        </authorList>
    </citation>
    <scope>NUCLEOTIDE SEQUENCE</scope>
</reference>